<sequence>MSNLVVTPEIKQAIKDVEIDDDAHWLLGDYGREARTWGHVDLLFETNLLSMEGNALQNLKKKALTTYHLKVHSEALAKLQEQSTIAEIITLAEEIHERLINALKHLEEDTVDTSRVTVTNAPPRATNALPRAMDATHRATGAPTPASHGPARAPRPPTRASGVRRATQGPPNRAAEVQASVARQAAIRDAAQRANN</sequence>
<evidence type="ECO:0000313" key="2">
    <source>
        <dbReference type="EMBL" id="CAF9921244.1"/>
    </source>
</evidence>
<accession>A0A8H3FB10</accession>
<reference evidence="2" key="1">
    <citation type="submission" date="2021-03" db="EMBL/GenBank/DDBJ databases">
        <authorList>
            <person name="Tagirdzhanova G."/>
        </authorList>
    </citation>
    <scope>NUCLEOTIDE SEQUENCE</scope>
</reference>
<dbReference type="Proteomes" id="UP000664534">
    <property type="component" value="Unassembled WGS sequence"/>
</dbReference>
<organism evidence="2 3">
    <name type="scientific">Imshaugia aleurites</name>
    <dbReference type="NCBI Taxonomy" id="172621"/>
    <lineage>
        <taxon>Eukaryota</taxon>
        <taxon>Fungi</taxon>
        <taxon>Dikarya</taxon>
        <taxon>Ascomycota</taxon>
        <taxon>Pezizomycotina</taxon>
        <taxon>Lecanoromycetes</taxon>
        <taxon>OSLEUM clade</taxon>
        <taxon>Lecanoromycetidae</taxon>
        <taxon>Lecanorales</taxon>
        <taxon>Lecanorineae</taxon>
        <taxon>Parmeliaceae</taxon>
        <taxon>Imshaugia</taxon>
    </lineage>
</organism>
<feature type="region of interest" description="Disordered" evidence="1">
    <location>
        <begin position="111"/>
        <end position="181"/>
    </location>
</feature>
<gene>
    <name evidence="2" type="ORF">IMSHALPRED_005119</name>
</gene>
<protein>
    <submittedName>
        <fullName evidence="2">Uncharacterized protein</fullName>
    </submittedName>
</protein>
<evidence type="ECO:0000313" key="3">
    <source>
        <dbReference type="Proteomes" id="UP000664534"/>
    </source>
</evidence>
<keyword evidence="3" id="KW-1185">Reference proteome</keyword>
<dbReference type="EMBL" id="CAJPDT010000027">
    <property type="protein sequence ID" value="CAF9921244.1"/>
    <property type="molecule type" value="Genomic_DNA"/>
</dbReference>
<proteinExistence type="predicted"/>
<evidence type="ECO:0000256" key="1">
    <source>
        <dbReference type="SAM" id="MobiDB-lite"/>
    </source>
</evidence>
<name>A0A8H3FB10_9LECA</name>
<comment type="caution">
    <text evidence="2">The sequence shown here is derived from an EMBL/GenBank/DDBJ whole genome shotgun (WGS) entry which is preliminary data.</text>
</comment>
<dbReference type="AlphaFoldDB" id="A0A8H3FB10"/>